<protein>
    <submittedName>
        <fullName evidence="8">Vph2 protein</fullName>
    </submittedName>
</protein>
<accession>A0AAV5RD25</accession>
<comment type="caution">
    <text evidence="8">The sequence shown here is derived from an EMBL/GenBank/DDBJ whole genome shotgun (WGS) entry which is preliminary data.</text>
</comment>
<evidence type="ECO:0000256" key="6">
    <source>
        <dbReference type="SAM" id="MobiDB-lite"/>
    </source>
</evidence>
<sequence length="249" mass="28789">MVLKYKIGSKVEKLLEKADVSIRDKIQNEGGITFEELVEITKKDDNKDINIMTYMSELIPIYNPVVPVKKSEGYLILMERLQKEKDEKNYRSLLRNRDDRGGVKENDIGDTMTEGKIGEYKFLNNDKSRNPINEIKTIKHELTTIFNIFLTVVSVGYAIWYWSGNIYKISNNYGLRILLSLFVSILTLIAEVVVFGGYLRKIDDARKVENNLKENKQVLKTILINSNNNNNNSKSNSNKNKSRKTRKDK</sequence>
<keyword evidence="5 7" id="KW-0472">Membrane</keyword>
<gene>
    <name evidence="8" type="ORF">DAPK24_052410</name>
</gene>
<keyword evidence="3" id="KW-0256">Endoplasmic reticulum</keyword>
<dbReference type="GO" id="GO:0070072">
    <property type="term" value="P:vacuolar proton-transporting V-type ATPase complex assembly"/>
    <property type="evidence" value="ECO:0007669"/>
    <property type="project" value="InterPro"/>
</dbReference>
<evidence type="ECO:0000256" key="7">
    <source>
        <dbReference type="SAM" id="Phobius"/>
    </source>
</evidence>
<keyword evidence="2 7" id="KW-0812">Transmembrane</keyword>
<feature type="transmembrane region" description="Helical" evidence="7">
    <location>
        <begin position="175"/>
        <end position="199"/>
    </location>
</feature>
<evidence type="ECO:0000313" key="8">
    <source>
        <dbReference type="EMBL" id="GMM48643.1"/>
    </source>
</evidence>
<feature type="compositionally biased region" description="Basic residues" evidence="6">
    <location>
        <begin position="240"/>
        <end position="249"/>
    </location>
</feature>
<keyword evidence="9" id="KW-1185">Reference proteome</keyword>
<dbReference type="GO" id="GO:0005789">
    <property type="term" value="C:endoplasmic reticulum membrane"/>
    <property type="evidence" value="ECO:0007669"/>
    <property type="project" value="UniProtKB-SubCell"/>
</dbReference>
<name>A0AAV5RD25_PICKL</name>
<feature type="transmembrane region" description="Helical" evidence="7">
    <location>
        <begin position="145"/>
        <end position="163"/>
    </location>
</feature>
<organism evidence="8 9">
    <name type="scientific">Pichia kluyveri</name>
    <name type="common">Yeast</name>
    <dbReference type="NCBI Taxonomy" id="36015"/>
    <lineage>
        <taxon>Eukaryota</taxon>
        <taxon>Fungi</taxon>
        <taxon>Dikarya</taxon>
        <taxon>Ascomycota</taxon>
        <taxon>Saccharomycotina</taxon>
        <taxon>Pichiomycetes</taxon>
        <taxon>Pichiales</taxon>
        <taxon>Pichiaceae</taxon>
        <taxon>Pichia</taxon>
    </lineage>
</organism>
<evidence type="ECO:0000256" key="4">
    <source>
        <dbReference type="ARBA" id="ARBA00022989"/>
    </source>
</evidence>
<feature type="compositionally biased region" description="Low complexity" evidence="6">
    <location>
        <begin position="226"/>
        <end position="239"/>
    </location>
</feature>
<dbReference type="Pfam" id="PF11712">
    <property type="entry name" value="Vma12"/>
    <property type="match status" value="1"/>
</dbReference>
<comment type="subcellular location">
    <subcellularLocation>
        <location evidence="1">Endoplasmic reticulum membrane</location>
        <topology evidence="1">Multi-pass membrane protein</topology>
    </subcellularLocation>
</comment>
<keyword evidence="4 7" id="KW-1133">Transmembrane helix</keyword>
<evidence type="ECO:0000256" key="2">
    <source>
        <dbReference type="ARBA" id="ARBA00022692"/>
    </source>
</evidence>
<evidence type="ECO:0000256" key="3">
    <source>
        <dbReference type="ARBA" id="ARBA00022824"/>
    </source>
</evidence>
<dbReference type="PANTHER" id="PTHR31394:SF1">
    <property type="entry name" value="TRANSMEMBRANE PROTEIN 199"/>
    <property type="match status" value="1"/>
</dbReference>
<dbReference type="InterPro" id="IPR021013">
    <property type="entry name" value="ATPase_Vma12"/>
</dbReference>
<proteinExistence type="predicted"/>
<dbReference type="AlphaFoldDB" id="A0AAV5RD25"/>
<reference evidence="8 9" key="1">
    <citation type="journal article" date="2023" name="Elife">
        <title>Identification of key yeast species and microbe-microbe interactions impacting larval growth of Drosophila in the wild.</title>
        <authorList>
            <person name="Mure A."/>
            <person name="Sugiura Y."/>
            <person name="Maeda R."/>
            <person name="Honda K."/>
            <person name="Sakurai N."/>
            <person name="Takahashi Y."/>
            <person name="Watada M."/>
            <person name="Katoh T."/>
            <person name="Gotoh A."/>
            <person name="Gotoh Y."/>
            <person name="Taniguchi I."/>
            <person name="Nakamura K."/>
            <person name="Hayashi T."/>
            <person name="Katayama T."/>
            <person name="Uemura T."/>
            <person name="Hattori Y."/>
        </authorList>
    </citation>
    <scope>NUCLEOTIDE SEQUENCE [LARGE SCALE GENOMIC DNA]</scope>
    <source>
        <strain evidence="8 9">PK-24</strain>
    </source>
</reference>
<dbReference type="PANTHER" id="PTHR31394">
    <property type="entry name" value="TRANSMEMBRANE PROTEIN 199"/>
    <property type="match status" value="1"/>
</dbReference>
<dbReference type="Proteomes" id="UP001378960">
    <property type="component" value="Unassembled WGS sequence"/>
</dbReference>
<feature type="region of interest" description="Disordered" evidence="6">
    <location>
        <begin position="226"/>
        <end position="249"/>
    </location>
</feature>
<evidence type="ECO:0000256" key="1">
    <source>
        <dbReference type="ARBA" id="ARBA00004477"/>
    </source>
</evidence>
<evidence type="ECO:0000256" key="5">
    <source>
        <dbReference type="ARBA" id="ARBA00023136"/>
    </source>
</evidence>
<dbReference type="EMBL" id="BTGB01000009">
    <property type="protein sequence ID" value="GMM48643.1"/>
    <property type="molecule type" value="Genomic_DNA"/>
</dbReference>
<evidence type="ECO:0000313" key="9">
    <source>
        <dbReference type="Proteomes" id="UP001378960"/>
    </source>
</evidence>